<dbReference type="PANTHER" id="PTHR31001:SF85">
    <property type="entry name" value="ZN(II)2CYS6 TRANSCRIPTION FACTOR (EUROFUNG)"/>
    <property type="match status" value="1"/>
</dbReference>
<protein>
    <recommendedName>
        <fullName evidence="5">Xylanolytic transcriptional activator regulatory domain-containing protein</fullName>
    </recommendedName>
</protein>
<organism evidence="6 7">
    <name type="scientific">Talaromyces islandicus</name>
    <name type="common">Penicillium islandicum</name>
    <dbReference type="NCBI Taxonomy" id="28573"/>
    <lineage>
        <taxon>Eukaryota</taxon>
        <taxon>Fungi</taxon>
        <taxon>Dikarya</taxon>
        <taxon>Ascomycota</taxon>
        <taxon>Pezizomycotina</taxon>
        <taxon>Eurotiomycetes</taxon>
        <taxon>Eurotiomycetidae</taxon>
        <taxon>Eurotiales</taxon>
        <taxon>Trichocomaceae</taxon>
        <taxon>Talaromyces</taxon>
        <taxon>Talaromyces sect. Islandici</taxon>
    </lineage>
</organism>
<dbReference type="SMART" id="SM00906">
    <property type="entry name" value="Fungal_trans"/>
    <property type="match status" value="1"/>
</dbReference>
<evidence type="ECO:0000313" key="6">
    <source>
        <dbReference type="EMBL" id="CRG84221.1"/>
    </source>
</evidence>
<comment type="subcellular location">
    <subcellularLocation>
        <location evidence="1">Nucleus</location>
    </subcellularLocation>
</comment>
<keyword evidence="4" id="KW-0539">Nucleus</keyword>
<keyword evidence="7" id="KW-1185">Reference proteome</keyword>
<dbReference type="PANTHER" id="PTHR31001">
    <property type="entry name" value="UNCHARACTERIZED TRANSCRIPTIONAL REGULATORY PROTEIN"/>
    <property type="match status" value="1"/>
</dbReference>
<dbReference type="Pfam" id="PF04082">
    <property type="entry name" value="Fungal_trans"/>
    <property type="match status" value="1"/>
</dbReference>
<dbReference type="GO" id="GO:0006351">
    <property type="term" value="P:DNA-templated transcription"/>
    <property type="evidence" value="ECO:0007669"/>
    <property type="project" value="InterPro"/>
</dbReference>
<dbReference type="GO" id="GO:0003677">
    <property type="term" value="F:DNA binding"/>
    <property type="evidence" value="ECO:0007669"/>
    <property type="project" value="InterPro"/>
</dbReference>
<dbReference type="CDD" id="cd12148">
    <property type="entry name" value="fungal_TF_MHR"/>
    <property type="match status" value="1"/>
</dbReference>
<evidence type="ECO:0000259" key="5">
    <source>
        <dbReference type="SMART" id="SM00906"/>
    </source>
</evidence>
<accession>A0A0U1LME5</accession>
<evidence type="ECO:0000256" key="1">
    <source>
        <dbReference type="ARBA" id="ARBA00004123"/>
    </source>
</evidence>
<reference evidence="6 7" key="1">
    <citation type="submission" date="2015-04" db="EMBL/GenBank/DDBJ databases">
        <authorList>
            <person name="Syromyatnikov M.Y."/>
            <person name="Popov V.N."/>
        </authorList>
    </citation>
    <scope>NUCLEOTIDE SEQUENCE [LARGE SCALE GENOMIC DNA]</scope>
    <source>
        <strain evidence="6">WF-38-12</strain>
    </source>
</reference>
<evidence type="ECO:0000313" key="7">
    <source>
        <dbReference type="Proteomes" id="UP000054383"/>
    </source>
</evidence>
<dbReference type="GO" id="GO:0008270">
    <property type="term" value="F:zinc ion binding"/>
    <property type="evidence" value="ECO:0007669"/>
    <property type="project" value="InterPro"/>
</dbReference>
<dbReference type="AlphaFoldDB" id="A0A0U1LME5"/>
<feature type="domain" description="Xylanolytic transcriptional activator regulatory" evidence="5">
    <location>
        <begin position="131"/>
        <end position="206"/>
    </location>
</feature>
<dbReference type="OMA" id="IWIINEA"/>
<keyword evidence="2" id="KW-0805">Transcription regulation</keyword>
<dbReference type="EMBL" id="CVMT01000001">
    <property type="protein sequence ID" value="CRG84221.1"/>
    <property type="molecule type" value="Genomic_DNA"/>
</dbReference>
<dbReference type="STRING" id="28573.A0A0U1LME5"/>
<dbReference type="Proteomes" id="UP000054383">
    <property type="component" value="Unassembled WGS sequence"/>
</dbReference>
<dbReference type="InterPro" id="IPR050613">
    <property type="entry name" value="Sec_Metabolite_Reg"/>
</dbReference>
<dbReference type="InterPro" id="IPR007219">
    <property type="entry name" value="XnlR_reg_dom"/>
</dbReference>
<keyword evidence="3" id="KW-0804">Transcription</keyword>
<proteinExistence type="predicted"/>
<dbReference type="OrthoDB" id="435881at2759"/>
<evidence type="ECO:0000256" key="2">
    <source>
        <dbReference type="ARBA" id="ARBA00023015"/>
    </source>
</evidence>
<evidence type="ECO:0000256" key="4">
    <source>
        <dbReference type="ARBA" id="ARBA00023242"/>
    </source>
</evidence>
<evidence type="ECO:0000256" key="3">
    <source>
        <dbReference type="ARBA" id="ARBA00023163"/>
    </source>
</evidence>
<name>A0A0U1LME5_TALIS</name>
<gene>
    <name evidence="6" type="ORF">PISL3812_01536</name>
</gene>
<sequence length="563" mass="64760">MPSTRPRHPPPEHIRQLWETFVENVDPVTKVFHVPTVKPAIEKAVANTATIPRGFEALMFSIYSAAVMSLKDDECKQKFGEARRDLLSRYIRSTKSALSRAKFMGTSNLVVLQALVLHLLSVRDVYEPRAVWSLTGVAIRIAQGMGLERDGEYLGLPPFETEVRRRVWWLLKTHDFRAAELCGLAKFRDLDTNADSTKWPANVNDDQLYPGMTSPAAASNGLTDMVFVNLRDELAKFTVGRIAMYRRQGKHPSQWDLGASGNDKEEVDRACKQIEEIFETKYFRYCDPSQPLHLMTMLVGRFALNVIRFLKHHPRRWASIEQTPASERQLAWEISIKLLEQQSMMQSSPTLKRFSWQSAYFQQWHALIHVLDTLKINPMTEDADKAWQAVRNVYENAPEMISDTKKPIFVAVGNLCLNAYADREAALQRINLYPPPVPDFISQLRQQRDTFNSQRQLRDTQVTRLENLNSHSYDEHRNTSSKSEIDITHMGRHLGSINFQQSATSRQSNFSQTTDTTDDNSFWFNHGFDDSNFYFDVMKMNTDLMTSQGHSWEQWDALVADSN</sequence>
<dbReference type="GO" id="GO:0005634">
    <property type="term" value="C:nucleus"/>
    <property type="evidence" value="ECO:0007669"/>
    <property type="project" value="UniProtKB-SubCell"/>
</dbReference>